<dbReference type="InterPro" id="IPR002656">
    <property type="entry name" value="Acyl_transf_3_dom"/>
</dbReference>
<reference evidence="3 4" key="1">
    <citation type="submission" date="2019-07" db="EMBL/GenBank/DDBJ databases">
        <authorList>
            <person name="Brisse S."/>
            <person name="Rodrigues C."/>
            <person name="Thorpe H."/>
        </authorList>
    </citation>
    <scope>NUCLEOTIDE SEQUENCE [LARGE SCALE GENOMIC DNA]</scope>
    <source>
        <strain evidence="3">SB6411</strain>
    </source>
</reference>
<comment type="caution">
    <text evidence="3">The sequence shown here is derived from an EMBL/GenBank/DDBJ whole genome shotgun (WGS) entry which is preliminary data.</text>
</comment>
<feature type="transmembrane region" description="Helical" evidence="1">
    <location>
        <begin position="13"/>
        <end position="31"/>
    </location>
</feature>
<feature type="domain" description="Acyltransferase 3" evidence="2">
    <location>
        <begin position="39"/>
        <end position="134"/>
    </location>
</feature>
<evidence type="ECO:0000256" key="1">
    <source>
        <dbReference type="SAM" id="Phobius"/>
    </source>
</evidence>
<feature type="transmembrane region" description="Helical" evidence="1">
    <location>
        <begin position="106"/>
        <end position="125"/>
    </location>
</feature>
<dbReference type="EMBL" id="CABGGS010000023">
    <property type="protein sequence ID" value="VUS60410.1"/>
    <property type="molecule type" value="Genomic_DNA"/>
</dbReference>
<name>A0ABY6VE46_9ENTR</name>
<organism evidence="3 4">
    <name type="scientific">Klebsiella spallanzanii</name>
    <dbReference type="NCBI Taxonomy" id="2587528"/>
    <lineage>
        <taxon>Bacteria</taxon>
        <taxon>Pseudomonadati</taxon>
        <taxon>Pseudomonadota</taxon>
        <taxon>Gammaproteobacteria</taxon>
        <taxon>Enterobacterales</taxon>
        <taxon>Enterobacteriaceae</taxon>
        <taxon>Klebsiella/Raoultella group</taxon>
        <taxon>Klebsiella</taxon>
    </lineage>
</organism>
<feature type="transmembrane region" description="Helical" evidence="1">
    <location>
        <begin position="65"/>
        <end position="85"/>
    </location>
</feature>
<keyword evidence="1" id="KW-0812">Transmembrane</keyword>
<keyword evidence="4" id="KW-1185">Reference proteome</keyword>
<proteinExistence type="predicted"/>
<accession>A0ABY6VE46</accession>
<dbReference type="Pfam" id="PF01757">
    <property type="entry name" value="Acyl_transf_3"/>
    <property type="match status" value="1"/>
</dbReference>
<dbReference type="Proteomes" id="UP000317652">
    <property type="component" value="Unassembled WGS sequence"/>
</dbReference>
<sequence length="186" mass="21569">MCAIQKERLIYNIFLYVVIFYYLASVQDGICMSDIKYRKDIDGLRAVAILPVLLFHAGYTTFRGGYVGVDIFFVISGYLITKILVKDINNNTYSLLSFYERRLRRIVPALFGVIVFVVLASPFFLTPDIYSFLPKEILGTLFLCLILSVILNLVIFQQMLNKDHFSTRGLLVLKNSFILFHRLFYF</sequence>
<protein>
    <submittedName>
        <fullName evidence="3">O-acetyltransferase OatA</fullName>
    </submittedName>
</protein>
<keyword evidence="1" id="KW-0472">Membrane</keyword>
<dbReference type="InterPro" id="IPR050879">
    <property type="entry name" value="Acyltransferase_3"/>
</dbReference>
<dbReference type="PANTHER" id="PTHR23028:SF53">
    <property type="entry name" value="ACYL_TRANSF_3 DOMAIN-CONTAINING PROTEIN"/>
    <property type="match status" value="1"/>
</dbReference>
<evidence type="ECO:0000259" key="2">
    <source>
        <dbReference type="Pfam" id="PF01757"/>
    </source>
</evidence>
<keyword evidence="1" id="KW-1133">Transmembrane helix</keyword>
<feature type="transmembrane region" description="Helical" evidence="1">
    <location>
        <begin position="137"/>
        <end position="156"/>
    </location>
</feature>
<evidence type="ECO:0000313" key="4">
    <source>
        <dbReference type="Proteomes" id="UP000317652"/>
    </source>
</evidence>
<dbReference type="PANTHER" id="PTHR23028">
    <property type="entry name" value="ACETYLTRANSFERASE"/>
    <property type="match status" value="1"/>
</dbReference>
<gene>
    <name evidence="3" type="primary">oatA_1</name>
    <name evidence="3" type="ORF">SB6411_01858</name>
</gene>
<evidence type="ECO:0000313" key="3">
    <source>
        <dbReference type="EMBL" id="VUS60410.1"/>
    </source>
</evidence>